<comment type="function">
    <text evidence="1 7">RNaseP catalyzes the removal of the 5'-leader sequence from pre-tRNA to produce the mature 5'-terminus. It can also cleave other RNA substrates such as 4.5S RNA. The protein component plays an auxiliary but essential role in vivo by binding to the 5'-leader sequence and broadening the substrate specificity of the ribozyme.</text>
</comment>
<dbReference type="Pfam" id="PF00825">
    <property type="entry name" value="Ribonuclease_P"/>
    <property type="match status" value="1"/>
</dbReference>
<comment type="subunit">
    <text evidence="7">Consists of a catalytic RNA component (M1 or rnpB) and a protein subunit.</text>
</comment>
<accession>A0ABV9KJK5</accession>
<dbReference type="SUPFAM" id="SSF54211">
    <property type="entry name" value="Ribosomal protein S5 domain 2-like"/>
    <property type="match status" value="1"/>
</dbReference>
<dbReference type="Proteomes" id="UP001595973">
    <property type="component" value="Unassembled WGS sequence"/>
</dbReference>
<organism evidence="9 10">
    <name type="scientific">Seohaeicola nanhaiensis</name>
    <dbReference type="NCBI Taxonomy" id="1387282"/>
    <lineage>
        <taxon>Bacteria</taxon>
        <taxon>Pseudomonadati</taxon>
        <taxon>Pseudomonadota</taxon>
        <taxon>Alphaproteobacteria</taxon>
        <taxon>Rhodobacterales</taxon>
        <taxon>Roseobacteraceae</taxon>
        <taxon>Seohaeicola</taxon>
    </lineage>
</organism>
<evidence type="ECO:0000256" key="6">
    <source>
        <dbReference type="ARBA" id="ARBA00022884"/>
    </source>
</evidence>
<dbReference type="EMBL" id="JBHSGI010000024">
    <property type="protein sequence ID" value="MFC4669816.1"/>
    <property type="molecule type" value="Genomic_DNA"/>
</dbReference>
<comment type="similarity">
    <text evidence="7">Belongs to the RnpA family.</text>
</comment>
<dbReference type="InterPro" id="IPR014721">
    <property type="entry name" value="Ribsml_uS5_D2-typ_fold_subgr"/>
</dbReference>
<keyword evidence="6 7" id="KW-0694">RNA-binding</keyword>
<dbReference type="PROSITE" id="PS00648">
    <property type="entry name" value="RIBONUCLEASE_P"/>
    <property type="match status" value="1"/>
</dbReference>
<comment type="caution">
    <text evidence="9">The sequence shown here is derived from an EMBL/GenBank/DDBJ whole genome shotgun (WGS) entry which is preliminary data.</text>
</comment>
<proteinExistence type="inferred from homology"/>
<dbReference type="InterPro" id="IPR020568">
    <property type="entry name" value="Ribosomal_Su5_D2-typ_SF"/>
</dbReference>
<dbReference type="InterPro" id="IPR020539">
    <property type="entry name" value="RNase_P_CS"/>
</dbReference>
<evidence type="ECO:0000256" key="4">
    <source>
        <dbReference type="ARBA" id="ARBA00022759"/>
    </source>
</evidence>
<dbReference type="EC" id="3.1.26.5" evidence="7 8"/>
<reference evidence="10" key="1">
    <citation type="journal article" date="2019" name="Int. J. Syst. Evol. Microbiol.">
        <title>The Global Catalogue of Microorganisms (GCM) 10K type strain sequencing project: providing services to taxonomists for standard genome sequencing and annotation.</title>
        <authorList>
            <consortium name="The Broad Institute Genomics Platform"/>
            <consortium name="The Broad Institute Genome Sequencing Center for Infectious Disease"/>
            <person name="Wu L."/>
            <person name="Ma J."/>
        </authorList>
    </citation>
    <scope>NUCLEOTIDE SEQUENCE [LARGE SCALE GENOMIC DNA]</scope>
    <source>
        <strain evidence="10">CGMCC 4.7283</strain>
    </source>
</reference>
<dbReference type="Gene3D" id="3.30.230.10">
    <property type="match status" value="1"/>
</dbReference>
<keyword evidence="2 7" id="KW-0819">tRNA processing</keyword>
<keyword evidence="4 7" id="KW-0255">Endonuclease</keyword>
<protein>
    <recommendedName>
        <fullName evidence="7 8">Ribonuclease P protein component</fullName>
        <shortName evidence="7">RNase P protein</shortName>
        <shortName evidence="7">RNaseP protein</shortName>
        <ecNumber evidence="7 8">3.1.26.5</ecNumber>
    </recommendedName>
    <alternativeName>
        <fullName evidence="7">Protein C5</fullName>
    </alternativeName>
</protein>
<evidence type="ECO:0000256" key="8">
    <source>
        <dbReference type="NCBIfam" id="TIGR00188"/>
    </source>
</evidence>
<dbReference type="InterPro" id="IPR000100">
    <property type="entry name" value="RNase_P"/>
</dbReference>
<evidence type="ECO:0000256" key="5">
    <source>
        <dbReference type="ARBA" id="ARBA00022801"/>
    </source>
</evidence>
<sequence length="116" mass="12815">MTVPYTVLKKRGDFLAAARARRQAMPAFTLQARARAEDDGAGMRVGFTCSKKVGNAVARNRAKRRLREIARLVLPDAGQTGWDYVLIGRPSATATRDFVAMQDDLRRALTACHAPR</sequence>
<keyword evidence="10" id="KW-1185">Reference proteome</keyword>
<evidence type="ECO:0000256" key="2">
    <source>
        <dbReference type="ARBA" id="ARBA00022694"/>
    </source>
</evidence>
<dbReference type="GO" id="GO:0004526">
    <property type="term" value="F:ribonuclease P activity"/>
    <property type="evidence" value="ECO:0007669"/>
    <property type="project" value="UniProtKB-EC"/>
</dbReference>
<evidence type="ECO:0000256" key="7">
    <source>
        <dbReference type="HAMAP-Rule" id="MF_00227"/>
    </source>
</evidence>
<name>A0ABV9KJK5_9RHOB</name>
<dbReference type="PANTHER" id="PTHR33992:SF1">
    <property type="entry name" value="RIBONUCLEASE P PROTEIN COMPONENT"/>
    <property type="match status" value="1"/>
</dbReference>
<evidence type="ECO:0000256" key="3">
    <source>
        <dbReference type="ARBA" id="ARBA00022722"/>
    </source>
</evidence>
<evidence type="ECO:0000256" key="1">
    <source>
        <dbReference type="ARBA" id="ARBA00002663"/>
    </source>
</evidence>
<dbReference type="RefSeq" id="WP_380718230.1">
    <property type="nucleotide sequence ID" value="NZ_JBHSGI010000024.1"/>
</dbReference>
<keyword evidence="5 7" id="KW-0378">Hydrolase</keyword>
<dbReference type="NCBIfam" id="TIGR00188">
    <property type="entry name" value="rnpA"/>
    <property type="match status" value="1"/>
</dbReference>
<evidence type="ECO:0000313" key="9">
    <source>
        <dbReference type="EMBL" id="MFC4669816.1"/>
    </source>
</evidence>
<comment type="catalytic activity">
    <reaction evidence="7">
        <text>Endonucleolytic cleavage of RNA, removing 5'-extranucleotides from tRNA precursor.</text>
        <dbReference type="EC" id="3.1.26.5"/>
    </reaction>
</comment>
<evidence type="ECO:0000313" key="10">
    <source>
        <dbReference type="Proteomes" id="UP001595973"/>
    </source>
</evidence>
<keyword evidence="3 7" id="KW-0540">Nuclease</keyword>
<gene>
    <name evidence="7 9" type="primary">rnpA</name>
    <name evidence="9" type="ORF">ACFO5X_14725</name>
</gene>
<dbReference type="PANTHER" id="PTHR33992">
    <property type="entry name" value="RIBONUCLEASE P PROTEIN COMPONENT"/>
    <property type="match status" value="1"/>
</dbReference>
<dbReference type="HAMAP" id="MF_00227">
    <property type="entry name" value="RNase_P"/>
    <property type="match status" value="1"/>
</dbReference>